<gene>
    <name evidence="1" type="ORF">S03H2_68979</name>
</gene>
<comment type="caution">
    <text evidence="1">The sequence shown here is derived from an EMBL/GenBank/DDBJ whole genome shotgun (WGS) entry which is preliminary data.</text>
</comment>
<name>X1LHJ1_9ZZZZ</name>
<sequence>MPFFLISSSFEHANRSSPSNADGSLIWEERNLCNSLRRLSDKEKILAFPLEKGIIGSILFIDSQVLFDSFPFSQSFKIFSAVLLKFLLIKISAAMTEA</sequence>
<accession>X1LHJ1</accession>
<dbReference type="AlphaFoldDB" id="X1LHJ1"/>
<organism evidence="1">
    <name type="scientific">marine sediment metagenome</name>
    <dbReference type="NCBI Taxonomy" id="412755"/>
    <lineage>
        <taxon>unclassified sequences</taxon>
        <taxon>metagenomes</taxon>
        <taxon>ecological metagenomes</taxon>
    </lineage>
</organism>
<protein>
    <submittedName>
        <fullName evidence="1">Uncharacterized protein</fullName>
    </submittedName>
</protein>
<feature type="non-terminal residue" evidence="1">
    <location>
        <position position="98"/>
    </location>
</feature>
<evidence type="ECO:0000313" key="1">
    <source>
        <dbReference type="EMBL" id="GAH93613.1"/>
    </source>
</evidence>
<proteinExistence type="predicted"/>
<dbReference type="EMBL" id="BARU01045469">
    <property type="protein sequence ID" value="GAH93613.1"/>
    <property type="molecule type" value="Genomic_DNA"/>
</dbReference>
<reference evidence="1" key="1">
    <citation type="journal article" date="2014" name="Front. Microbiol.">
        <title>High frequency of phylogenetically diverse reductive dehalogenase-homologous genes in deep subseafloor sedimentary metagenomes.</title>
        <authorList>
            <person name="Kawai M."/>
            <person name="Futagami T."/>
            <person name="Toyoda A."/>
            <person name="Takaki Y."/>
            <person name="Nishi S."/>
            <person name="Hori S."/>
            <person name="Arai W."/>
            <person name="Tsubouchi T."/>
            <person name="Morono Y."/>
            <person name="Uchiyama I."/>
            <person name="Ito T."/>
            <person name="Fujiyama A."/>
            <person name="Inagaki F."/>
            <person name="Takami H."/>
        </authorList>
    </citation>
    <scope>NUCLEOTIDE SEQUENCE</scope>
    <source>
        <strain evidence="1">Expedition CK06-06</strain>
    </source>
</reference>